<feature type="domain" description="DSBA-like thioredoxin" evidence="2">
    <location>
        <begin position="41"/>
        <end position="230"/>
    </location>
</feature>
<gene>
    <name evidence="3" type="ORF">AWN68_17090</name>
</gene>
<keyword evidence="4" id="KW-1185">Reference proteome</keyword>
<sequence>MSNMIEESQHCDPETGECSPADLGELRSQPEKVTDKEIIYVGDPMCSWCWGISSHLKRLKKEYSQFKFSIVVGGLRPGGGEDWDDQMKSFLRHHWEEVTKRSGQPFGYSLFEKDDFNYDTEPPCRAVVVSRKWMKENDLEFFESVSRKFYVDNEDPSEAEFYHSICEEFNIPVNEFVQDFESEEAKYNTHQEFQLNRQWGVKGYPTVLFKSKDQLYQINHGYTEFKQMQSVIEKILSEETK</sequence>
<dbReference type="AlphaFoldDB" id="A0A150XN82"/>
<dbReference type="PANTHER" id="PTHR13887:SF54">
    <property type="entry name" value="DSBA FAMILY PROTEIN"/>
    <property type="match status" value="1"/>
</dbReference>
<dbReference type="CDD" id="cd03025">
    <property type="entry name" value="DsbA_FrnE_like"/>
    <property type="match status" value="1"/>
</dbReference>
<dbReference type="InterPro" id="IPR036249">
    <property type="entry name" value="Thioredoxin-like_sf"/>
</dbReference>
<dbReference type="InterPro" id="IPR001853">
    <property type="entry name" value="DSBA-like_thioredoxin_dom"/>
</dbReference>
<reference evidence="3 4" key="1">
    <citation type="submission" date="2016-01" db="EMBL/GenBank/DDBJ databases">
        <title>Genome sequencing of Roseivirga echinicomitans KMM 6058.</title>
        <authorList>
            <person name="Selvaratnam C."/>
            <person name="Thevarajoo S."/>
            <person name="Goh K.M."/>
            <person name="Ee R."/>
            <person name="Chan K.-G."/>
            <person name="Chong C.S."/>
        </authorList>
    </citation>
    <scope>NUCLEOTIDE SEQUENCE [LARGE SCALE GENOMIC DNA]</scope>
    <source>
        <strain evidence="3 4">KMM 6058</strain>
    </source>
</reference>
<dbReference type="EMBL" id="LRDB01000008">
    <property type="protein sequence ID" value="KYG80217.1"/>
    <property type="molecule type" value="Genomic_DNA"/>
</dbReference>
<dbReference type="STRING" id="296218.AWN68_17090"/>
<organism evidence="3 4">
    <name type="scientific">Roseivirga echinicomitans</name>
    <dbReference type="NCBI Taxonomy" id="296218"/>
    <lineage>
        <taxon>Bacteria</taxon>
        <taxon>Pseudomonadati</taxon>
        <taxon>Bacteroidota</taxon>
        <taxon>Cytophagia</taxon>
        <taxon>Cytophagales</taxon>
        <taxon>Roseivirgaceae</taxon>
        <taxon>Roseivirga</taxon>
    </lineage>
</organism>
<feature type="region of interest" description="Disordered" evidence="1">
    <location>
        <begin position="1"/>
        <end position="27"/>
    </location>
</feature>
<dbReference type="PANTHER" id="PTHR13887">
    <property type="entry name" value="GLUTATHIONE S-TRANSFERASE KAPPA"/>
    <property type="match status" value="1"/>
</dbReference>
<dbReference type="Pfam" id="PF01323">
    <property type="entry name" value="DSBA"/>
    <property type="match status" value="1"/>
</dbReference>
<dbReference type="OrthoDB" id="9813770at2"/>
<comment type="caution">
    <text evidence="3">The sequence shown here is derived from an EMBL/GenBank/DDBJ whole genome shotgun (WGS) entry which is preliminary data.</text>
</comment>
<dbReference type="Proteomes" id="UP000075615">
    <property type="component" value="Unassembled WGS sequence"/>
</dbReference>
<accession>A0A150XN82</accession>
<evidence type="ECO:0000256" key="1">
    <source>
        <dbReference type="SAM" id="MobiDB-lite"/>
    </source>
</evidence>
<evidence type="ECO:0000313" key="4">
    <source>
        <dbReference type="Proteomes" id="UP000075615"/>
    </source>
</evidence>
<proteinExistence type="predicted"/>
<protein>
    <recommendedName>
        <fullName evidence="2">DSBA-like thioredoxin domain-containing protein</fullName>
    </recommendedName>
</protein>
<name>A0A150XN82_9BACT</name>
<evidence type="ECO:0000259" key="2">
    <source>
        <dbReference type="Pfam" id="PF01323"/>
    </source>
</evidence>
<dbReference type="Gene3D" id="3.40.30.10">
    <property type="entry name" value="Glutaredoxin"/>
    <property type="match status" value="1"/>
</dbReference>
<dbReference type="SUPFAM" id="SSF52833">
    <property type="entry name" value="Thioredoxin-like"/>
    <property type="match status" value="1"/>
</dbReference>
<dbReference type="Gene3D" id="1.10.472.60">
    <property type="entry name" value="putative protein disulfide isomerase domain"/>
    <property type="match status" value="1"/>
</dbReference>
<evidence type="ECO:0000313" key="3">
    <source>
        <dbReference type="EMBL" id="KYG80217.1"/>
    </source>
</evidence>